<dbReference type="SUPFAM" id="SSF52540">
    <property type="entry name" value="P-loop containing nucleoside triphosphate hydrolases"/>
    <property type="match status" value="1"/>
</dbReference>
<evidence type="ECO:0000256" key="6">
    <source>
        <dbReference type="ARBA" id="ARBA00022840"/>
    </source>
</evidence>
<evidence type="ECO:0000259" key="10">
    <source>
        <dbReference type="PROSITE" id="PS50893"/>
    </source>
</evidence>
<keyword evidence="6" id="KW-0067">ATP-binding</keyword>
<keyword evidence="5" id="KW-0547">Nucleotide-binding</keyword>
<dbReference type="PANTHER" id="PTHR43553">
    <property type="entry name" value="HEAVY METAL TRANSPORTER"/>
    <property type="match status" value="1"/>
</dbReference>
<evidence type="ECO:0000256" key="8">
    <source>
        <dbReference type="ARBA" id="ARBA00023136"/>
    </source>
</evidence>
<evidence type="ECO:0000256" key="5">
    <source>
        <dbReference type="ARBA" id="ARBA00022741"/>
    </source>
</evidence>
<dbReference type="PROSITE" id="PS00211">
    <property type="entry name" value="ABC_TRANSPORTER_1"/>
    <property type="match status" value="1"/>
</dbReference>
<dbReference type="FunFam" id="3.40.50.300:FF:000224">
    <property type="entry name" value="Energy-coupling factor transporter ATP-binding protein EcfA"/>
    <property type="match status" value="1"/>
</dbReference>
<evidence type="ECO:0000256" key="7">
    <source>
        <dbReference type="ARBA" id="ARBA00022967"/>
    </source>
</evidence>
<dbReference type="InterPro" id="IPR003439">
    <property type="entry name" value="ABC_transporter-like_ATP-bd"/>
</dbReference>
<evidence type="ECO:0000256" key="9">
    <source>
        <dbReference type="ARBA" id="ARBA00025157"/>
    </source>
</evidence>
<dbReference type="PROSITE" id="PS50893">
    <property type="entry name" value="ABC_TRANSPORTER_2"/>
    <property type="match status" value="1"/>
</dbReference>
<sequence length="282" mass="30966">MQETIVNVEGVNYRYSANLEAIRDVSFKVKKGERVGILGPNGAGKSTLAMLLAGLFVPASGDVQVFGVSTRSKEFERLRSKIGIVFQDPEDQLFNNTVLEDVSYSLRNLGVDKDSANRRSLETLEMLGVSHLKNRSPYRLSYGEKKRVSLATALVNSPDLLILDEPTANLDLKSRRGLVQLITLLNKQGMTIIVSTHDVEALPELVERVLIMENGKVISEGPVKSIITNEPLLSKASLEPPAISRLFMKLKARGLVDETPSSLDEAFLILEKALSKKNGSCT</sequence>
<dbReference type="GO" id="GO:0042626">
    <property type="term" value="F:ATPase-coupled transmembrane transporter activity"/>
    <property type="evidence" value="ECO:0007669"/>
    <property type="project" value="TreeGrafter"/>
</dbReference>
<evidence type="ECO:0000256" key="2">
    <source>
        <dbReference type="ARBA" id="ARBA00005417"/>
    </source>
</evidence>
<dbReference type="EMBL" id="RXGA01000004">
    <property type="protein sequence ID" value="RWX72707.1"/>
    <property type="molecule type" value="Genomic_DNA"/>
</dbReference>
<dbReference type="GO" id="GO:0016887">
    <property type="term" value="F:ATP hydrolysis activity"/>
    <property type="evidence" value="ECO:0007669"/>
    <property type="project" value="InterPro"/>
</dbReference>
<comment type="function">
    <text evidence="9">Probably part of an ABC transporter complex. Responsible for energy coupling to the transport system.</text>
</comment>
<organism evidence="11 12">
    <name type="scientific">Methanosuratincola subterraneus</name>
    <dbReference type="NCBI Taxonomy" id="2593994"/>
    <lineage>
        <taxon>Archaea</taxon>
        <taxon>Thermoproteota</taxon>
        <taxon>Methanosuratincolia</taxon>
        <taxon>Candidatus Methanomethylicales</taxon>
        <taxon>Candidatus Methanomethylicaceae</taxon>
        <taxon>Candidatus Methanosuratincola (ex Vanwonterghem et al. 2016)</taxon>
    </lineage>
</organism>
<comment type="similarity">
    <text evidence="2">Belongs to the ABC transporter superfamily.</text>
</comment>
<dbReference type="AlphaFoldDB" id="A0A444L5B7"/>
<comment type="caution">
    <text evidence="11">The sequence shown here is derived from an EMBL/GenBank/DDBJ whole genome shotgun (WGS) entry which is preliminary data.</text>
</comment>
<comment type="subcellular location">
    <subcellularLocation>
        <location evidence="1">Cell membrane</location>
    </subcellularLocation>
</comment>
<dbReference type="InterPro" id="IPR015856">
    <property type="entry name" value="ABC_transpr_CbiO/EcfA_su"/>
</dbReference>
<evidence type="ECO:0000313" key="12">
    <source>
        <dbReference type="Proteomes" id="UP000288215"/>
    </source>
</evidence>
<dbReference type="Proteomes" id="UP000288215">
    <property type="component" value="Unassembled WGS sequence"/>
</dbReference>
<dbReference type="CDD" id="cd03225">
    <property type="entry name" value="ABC_cobalt_CbiO_domain1"/>
    <property type="match status" value="1"/>
</dbReference>
<dbReference type="Pfam" id="PF00005">
    <property type="entry name" value="ABC_tran"/>
    <property type="match status" value="1"/>
</dbReference>
<reference evidence="11 12" key="1">
    <citation type="submission" date="2018-12" db="EMBL/GenBank/DDBJ databases">
        <title>The complete genome of the methanogenic archaea of the candidate phylum Verstraetearchaeota, obtained from the metagenome of underground thermal water.</title>
        <authorList>
            <person name="Kadnikov V.V."/>
            <person name="Mardanov A.V."/>
            <person name="Beletsky A.V."/>
            <person name="Karnachuk O.V."/>
            <person name="Ravin N.V."/>
        </authorList>
    </citation>
    <scope>NUCLEOTIDE SEQUENCE [LARGE SCALE GENOMIC DNA]</scope>
    <source>
        <strain evidence="11">Ch88</strain>
    </source>
</reference>
<dbReference type="InterPro" id="IPR027417">
    <property type="entry name" value="P-loop_NTPase"/>
</dbReference>
<dbReference type="InterPro" id="IPR050095">
    <property type="entry name" value="ECF_ABC_transporter_ATP-bd"/>
</dbReference>
<dbReference type="SMART" id="SM00382">
    <property type="entry name" value="AAA"/>
    <property type="match status" value="1"/>
</dbReference>
<feature type="domain" description="ABC transporter" evidence="10">
    <location>
        <begin position="6"/>
        <end position="239"/>
    </location>
</feature>
<evidence type="ECO:0000256" key="3">
    <source>
        <dbReference type="ARBA" id="ARBA00022448"/>
    </source>
</evidence>
<evidence type="ECO:0000313" key="11">
    <source>
        <dbReference type="EMBL" id="RWX72707.1"/>
    </source>
</evidence>
<keyword evidence="7" id="KW-1278">Translocase</keyword>
<evidence type="ECO:0000256" key="1">
    <source>
        <dbReference type="ARBA" id="ARBA00004236"/>
    </source>
</evidence>
<keyword evidence="8" id="KW-0472">Membrane</keyword>
<name>A0A444L5B7_METS7</name>
<keyword evidence="4" id="KW-1003">Cell membrane</keyword>
<dbReference type="InterPro" id="IPR017871">
    <property type="entry name" value="ABC_transporter-like_CS"/>
</dbReference>
<dbReference type="Gene3D" id="3.40.50.300">
    <property type="entry name" value="P-loop containing nucleotide triphosphate hydrolases"/>
    <property type="match status" value="1"/>
</dbReference>
<evidence type="ECO:0000256" key="4">
    <source>
        <dbReference type="ARBA" id="ARBA00022475"/>
    </source>
</evidence>
<keyword evidence="3" id="KW-0813">Transport</keyword>
<dbReference type="GO" id="GO:0005524">
    <property type="term" value="F:ATP binding"/>
    <property type="evidence" value="ECO:0007669"/>
    <property type="project" value="UniProtKB-KW"/>
</dbReference>
<dbReference type="InterPro" id="IPR003593">
    <property type="entry name" value="AAA+_ATPase"/>
</dbReference>
<accession>A0A444L5B7</accession>
<gene>
    <name evidence="11" type="ORF">Metus_1566</name>
</gene>
<protein>
    <recommendedName>
        <fullName evidence="10">ABC transporter domain-containing protein</fullName>
    </recommendedName>
</protein>
<dbReference type="GO" id="GO:0043190">
    <property type="term" value="C:ATP-binding cassette (ABC) transporter complex"/>
    <property type="evidence" value="ECO:0007669"/>
    <property type="project" value="TreeGrafter"/>
</dbReference>
<proteinExistence type="inferred from homology"/>